<keyword evidence="1" id="KW-0560">Oxidoreductase</keyword>
<evidence type="ECO:0000313" key="4">
    <source>
        <dbReference type="Proteomes" id="UP001526430"/>
    </source>
</evidence>
<reference evidence="3 4" key="1">
    <citation type="submission" date="2022-10" db="EMBL/GenBank/DDBJ databases">
        <title>Roseococcus glaciei nov., sp. nov., isolated from glacier.</title>
        <authorList>
            <person name="Liu Q."/>
            <person name="Xin Y.-H."/>
        </authorList>
    </citation>
    <scope>NUCLEOTIDE SEQUENCE [LARGE SCALE GENOMIC DNA]</scope>
    <source>
        <strain evidence="3 4">MDT2-1-1</strain>
    </source>
</reference>
<feature type="domain" description="FAD-dependent urate hydroxylase HpyO/Asp monooxygenase CreE-like FAD/NAD(P)-binding" evidence="2">
    <location>
        <begin position="50"/>
        <end position="190"/>
    </location>
</feature>
<dbReference type="PANTHER" id="PTHR43539:SF91">
    <property type="entry name" value="FAD-DEPENDENT URATE HYDROXYLASE"/>
    <property type="match status" value="1"/>
</dbReference>
<comment type="caution">
    <text evidence="3">The sequence shown here is derived from an EMBL/GenBank/DDBJ whole genome shotgun (WGS) entry which is preliminary data.</text>
</comment>
<protein>
    <submittedName>
        <fullName evidence="3">NAD(P)/FAD-dependent oxidoreductase</fullName>
    </submittedName>
</protein>
<dbReference type="PANTHER" id="PTHR43539">
    <property type="entry name" value="FLAVIN-BINDING MONOOXYGENASE-LIKE PROTEIN (AFU_ORTHOLOGUE AFUA_4G09220)"/>
    <property type="match status" value="1"/>
</dbReference>
<name>A0ABT3NYH8_9PROT</name>
<evidence type="ECO:0000259" key="2">
    <source>
        <dbReference type="Pfam" id="PF13454"/>
    </source>
</evidence>
<dbReference type="InterPro" id="IPR038732">
    <property type="entry name" value="HpyO/CreE_NAD-binding"/>
</dbReference>
<dbReference type="RefSeq" id="WP_301591337.1">
    <property type="nucleotide sequence ID" value="NZ_JAPFQI010000014.1"/>
</dbReference>
<dbReference type="Proteomes" id="UP001526430">
    <property type="component" value="Unassembled WGS sequence"/>
</dbReference>
<dbReference type="InterPro" id="IPR036188">
    <property type="entry name" value="FAD/NAD-bd_sf"/>
</dbReference>
<dbReference type="SUPFAM" id="SSF51905">
    <property type="entry name" value="FAD/NAD(P)-binding domain"/>
    <property type="match status" value="1"/>
</dbReference>
<keyword evidence="4" id="KW-1185">Reference proteome</keyword>
<sequence>MMNHAARPAPPPGLLALERRVAADLEALTLPPKPWVPRLERNGEAVLDVAVVGAGMNGIAAAGTLIFKGIGNVLLLDENPPGLEGPWVTWARMDTLRSPKTLAGPCFGIPSLTFRAWYTASRGEAAWEALYKIPNAVWQDYLSWLQRVLALPVRHRTKVTRIVPEEGVLRLLFADGASLLARRVVLATGRAGSGGLALPEVVDRSLWPDLAAHANAPIDFERLRGKRVAVIGGGASAWDNAATALERGAKEATLYVRRTHLPQINKGRGSAGPGYQLGWGDLDDASRWLLVTYMYDNQSPPPHETVHRALRLPGFGIQLGAPTLATRREGDEVVLTLGGAEPREVRADFLIAGTGFRVDLDHVPELAGLAPHIARWGDCYVPPDHLRRPEMEAFPYLGRAFELTPKGEAAPEEIGRIHLLSYGAHASHGGIASDIPGVAAASERLANGIAAHFFREDQEAVRAELAAFDEPELETTPFFIPRG</sequence>
<organism evidence="3 4">
    <name type="scientific">Sabulicella glaciei</name>
    <dbReference type="NCBI Taxonomy" id="2984948"/>
    <lineage>
        <taxon>Bacteria</taxon>
        <taxon>Pseudomonadati</taxon>
        <taxon>Pseudomonadota</taxon>
        <taxon>Alphaproteobacteria</taxon>
        <taxon>Acetobacterales</taxon>
        <taxon>Acetobacteraceae</taxon>
        <taxon>Sabulicella</taxon>
    </lineage>
</organism>
<evidence type="ECO:0000313" key="3">
    <source>
        <dbReference type="EMBL" id="MCW8087170.1"/>
    </source>
</evidence>
<dbReference type="EMBL" id="JAPFQI010000014">
    <property type="protein sequence ID" value="MCW8087170.1"/>
    <property type="molecule type" value="Genomic_DNA"/>
</dbReference>
<dbReference type="InterPro" id="IPR050982">
    <property type="entry name" value="Auxin_biosynth/cation_transpt"/>
</dbReference>
<gene>
    <name evidence="3" type="ORF">OF850_16170</name>
</gene>
<accession>A0ABT3NYH8</accession>
<dbReference type="Gene3D" id="3.50.50.60">
    <property type="entry name" value="FAD/NAD(P)-binding domain"/>
    <property type="match status" value="1"/>
</dbReference>
<dbReference type="Pfam" id="PF13454">
    <property type="entry name" value="NAD_binding_9"/>
    <property type="match status" value="1"/>
</dbReference>
<evidence type="ECO:0000256" key="1">
    <source>
        <dbReference type="ARBA" id="ARBA00023002"/>
    </source>
</evidence>
<proteinExistence type="predicted"/>